<keyword evidence="4" id="KW-1185">Reference proteome</keyword>
<name>A0A9Q4AS60_9HYPH</name>
<evidence type="ECO:0000256" key="1">
    <source>
        <dbReference type="SAM" id="SignalP"/>
    </source>
</evidence>
<dbReference type="PANTHER" id="PTHR30024">
    <property type="entry name" value="ALIPHATIC SULFONATES-BINDING PROTEIN-RELATED"/>
    <property type="match status" value="1"/>
</dbReference>
<feature type="domain" description="SsuA/THI5-like" evidence="2">
    <location>
        <begin position="49"/>
        <end position="254"/>
    </location>
</feature>
<feature type="chain" id="PRO_5040341516" evidence="1">
    <location>
        <begin position="25"/>
        <end position="342"/>
    </location>
</feature>
<comment type="caution">
    <text evidence="3">The sequence shown here is derived from an EMBL/GenBank/DDBJ whole genome shotgun (WGS) entry which is preliminary data.</text>
</comment>
<dbReference type="AlphaFoldDB" id="A0A9Q4AS60"/>
<gene>
    <name evidence="3" type="ORF">NF348_16890</name>
</gene>
<protein>
    <submittedName>
        <fullName evidence="3">ABC transporter substrate-binding protein</fullName>
    </submittedName>
</protein>
<evidence type="ECO:0000313" key="4">
    <source>
        <dbReference type="Proteomes" id="UP001060275"/>
    </source>
</evidence>
<organism evidence="3 4">
    <name type="scientific">Devosia ureilytica</name>
    <dbReference type="NCBI Taxonomy" id="2952754"/>
    <lineage>
        <taxon>Bacteria</taxon>
        <taxon>Pseudomonadati</taxon>
        <taxon>Pseudomonadota</taxon>
        <taxon>Alphaproteobacteria</taxon>
        <taxon>Hyphomicrobiales</taxon>
        <taxon>Devosiaceae</taxon>
        <taxon>Devosia</taxon>
    </lineage>
</organism>
<accession>A0A9Q4AS60</accession>
<reference evidence="3" key="1">
    <citation type="submission" date="2022-06" db="EMBL/GenBank/DDBJ databases">
        <title>Devosia sp. XJ19-45 genome assembly.</title>
        <authorList>
            <person name="Li B."/>
            <person name="Cai M."/>
            <person name="Nie G."/>
            <person name="Li W."/>
        </authorList>
    </citation>
    <scope>NUCLEOTIDE SEQUENCE</scope>
    <source>
        <strain evidence="3">XJ19-45</strain>
    </source>
</reference>
<sequence length="342" mass="35500">MPMLLKMLCAPLVLIGLLTTPALAQSDAPFRLIVTHLEPPLVPNSVMDLAVSLGYFAREGVNVELVRVQQTPSALAALQSGDGEMANVGVDALLQAIAAGASDLRAVASPNKSLPFLIAAQNAIGSVDELAGARFGVGRVGSLDHSLSGLVLETLGADIEATQLVALGQPNVRAQALMAGQIDATTMSIGTWISLPETDTLHVLVDQDAYYAAAPLINKVNAVPGAVLRERPDDVAAVLRALIRISRDFAADPDLWVNAMAAALPDTDRGVLENLAPDFASSWSVNGGMSAAALGYTASWLYGTADFAGSAMPPLESWVDFGPVDAALASLGVTQNQDPADR</sequence>
<dbReference type="Pfam" id="PF09084">
    <property type="entry name" value="NMT1"/>
    <property type="match status" value="1"/>
</dbReference>
<dbReference type="EMBL" id="JAMWDU010000006">
    <property type="protein sequence ID" value="MCP8888791.1"/>
    <property type="molecule type" value="Genomic_DNA"/>
</dbReference>
<evidence type="ECO:0000259" key="2">
    <source>
        <dbReference type="Pfam" id="PF09084"/>
    </source>
</evidence>
<evidence type="ECO:0000313" key="3">
    <source>
        <dbReference type="EMBL" id="MCP8888791.1"/>
    </source>
</evidence>
<dbReference type="Proteomes" id="UP001060275">
    <property type="component" value="Unassembled WGS sequence"/>
</dbReference>
<dbReference type="Gene3D" id="3.40.190.10">
    <property type="entry name" value="Periplasmic binding protein-like II"/>
    <property type="match status" value="2"/>
</dbReference>
<dbReference type="SUPFAM" id="SSF53850">
    <property type="entry name" value="Periplasmic binding protein-like II"/>
    <property type="match status" value="1"/>
</dbReference>
<keyword evidence="1" id="KW-0732">Signal</keyword>
<dbReference type="InterPro" id="IPR015168">
    <property type="entry name" value="SsuA/THI5"/>
</dbReference>
<proteinExistence type="predicted"/>
<dbReference type="RefSeq" id="WP_254676036.1">
    <property type="nucleotide sequence ID" value="NZ_JAMWDU010000006.1"/>
</dbReference>
<feature type="signal peptide" evidence="1">
    <location>
        <begin position="1"/>
        <end position="24"/>
    </location>
</feature>